<dbReference type="Gene3D" id="3.40.640.10">
    <property type="entry name" value="Type I PLP-dependent aspartate aminotransferase-like (Major domain)"/>
    <property type="match status" value="1"/>
</dbReference>
<dbReference type="EC" id="2.8.1.7" evidence="4"/>
<dbReference type="InterPro" id="IPR000192">
    <property type="entry name" value="Aminotrans_V_dom"/>
</dbReference>
<gene>
    <name evidence="14" type="ORF">H4O24_12825</name>
</gene>
<keyword evidence="8" id="KW-0663">Pyridoxal phosphate</keyword>
<comment type="similarity">
    <text evidence="3">Belongs to the class-V pyridoxal-phosphate-dependent aminotransferase family. NifS/IscS subfamily.</text>
</comment>
<comment type="cofactor">
    <cofactor evidence="1 12">
        <name>pyridoxal 5'-phosphate</name>
        <dbReference type="ChEBI" id="CHEBI:597326"/>
    </cofactor>
</comment>
<comment type="catalytic activity">
    <reaction evidence="11">
        <text>(sulfur carrier)-H + L-cysteine = (sulfur carrier)-SH + L-alanine</text>
        <dbReference type="Rhea" id="RHEA:43892"/>
        <dbReference type="Rhea" id="RHEA-COMP:14737"/>
        <dbReference type="Rhea" id="RHEA-COMP:14739"/>
        <dbReference type="ChEBI" id="CHEBI:29917"/>
        <dbReference type="ChEBI" id="CHEBI:35235"/>
        <dbReference type="ChEBI" id="CHEBI:57972"/>
        <dbReference type="ChEBI" id="CHEBI:64428"/>
        <dbReference type="EC" id="2.8.1.7"/>
    </reaction>
</comment>
<protein>
    <recommendedName>
        <fullName evidence="5">Cysteine desulfurase</fullName>
        <ecNumber evidence="4">2.8.1.7</ecNumber>
    </recommendedName>
</protein>
<evidence type="ECO:0000256" key="3">
    <source>
        <dbReference type="ARBA" id="ARBA00006490"/>
    </source>
</evidence>
<organism evidence="14 15">
    <name type="scientific">Croceicoccus marinus</name>
    <dbReference type="NCBI Taxonomy" id="450378"/>
    <lineage>
        <taxon>Bacteria</taxon>
        <taxon>Pseudomonadati</taxon>
        <taxon>Pseudomonadota</taxon>
        <taxon>Alphaproteobacteria</taxon>
        <taxon>Sphingomonadales</taxon>
        <taxon>Erythrobacteraceae</taxon>
        <taxon>Croceicoccus</taxon>
    </lineage>
</organism>
<evidence type="ECO:0000256" key="12">
    <source>
        <dbReference type="RuleBase" id="RU004504"/>
    </source>
</evidence>
<evidence type="ECO:0000256" key="4">
    <source>
        <dbReference type="ARBA" id="ARBA00012239"/>
    </source>
</evidence>
<evidence type="ECO:0000313" key="15">
    <source>
        <dbReference type="Proteomes" id="UP000515297"/>
    </source>
</evidence>
<sequence length="363" mass="36602">MLPAIYLDHAASAPLLPHAREAMLQGLALDANPSSPHRAGRAAKAALEDARARVKAALGWSGEVIFTSGASEALEIALTRSHAARRAVSAVEHDAVTRHAPGAAVVPVGSHGLVETGALEDCADTLVAVQQVNNETGVIQPMAAIRDAVHRAGGTLLADCAQSAGKITLPPCDMAVVSAHKFGGPMGIGALLLRDLGLIAPSGGQERGYRGGTENVAGAMAMAAALEAGSDWMQGAARLRARLEDAIIDAGGQVIAAASPRIATIGSYRLPGLASAVQLIRLDGAGIAVSAGSACSSGSLRPSRVLMALGLDEKAAAEVIRVSIGRETSEADIDGFLAVWRDLAAQAGVQSRAGAKAGNGVGA</sequence>
<dbReference type="Gene3D" id="1.10.260.50">
    <property type="match status" value="1"/>
</dbReference>
<dbReference type="InterPro" id="IPR015424">
    <property type="entry name" value="PyrdxlP-dep_Trfase"/>
</dbReference>
<evidence type="ECO:0000259" key="13">
    <source>
        <dbReference type="Pfam" id="PF00266"/>
    </source>
</evidence>
<evidence type="ECO:0000256" key="10">
    <source>
        <dbReference type="ARBA" id="ARBA00023014"/>
    </source>
</evidence>
<evidence type="ECO:0000256" key="6">
    <source>
        <dbReference type="ARBA" id="ARBA00022679"/>
    </source>
</evidence>
<dbReference type="Proteomes" id="UP000515297">
    <property type="component" value="Chromosome"/>
</dbReference>
<evidence type="ECO:0000256" key="1">
    <source>
        <dbReference type="ARBA" id="ARBA00001933"/>
    </source>
</evidence>
<dbReference type="GO" id="GO:0008483">
    <property type="term" value="F:transaminase activity"/>
    <property type="evidence" value="ECO:0007669"/>
    <property type="project" value="UniProtKB-KW"/>
</dbReference>
<keyword evidence="9" id="KW-0408">Iron</keyword>
<dbReference type="InterPro" id="IPR015421">
    <property type="entry name" value="PyrdxlP-dep_Trfase_major"/>
</dbReference>
<dbReference type="EMBL" id="CP060052">
    <property type="protein sequence ID" value="QNE06746.1"/>
    <property type="molecule type" value="Genomic_DNA"/>
</dbReference>
<dbReference type="InterPro" id="IPR020578">
    <property type="entry name" value="Aminotrans_V_PyrdxlP_BS"/>
</dbReference>
<accession>A0A7G6VYD1</accession>
<dbReference type="GO" id="GO:0051536">
    <property type="term" value="F:iron-sulfur cluster binding"/>
    <property type="evidence" value="ECO:0007669"/>
    <property type="project" value="UniProtKB-KW"/>
</dbReference>
<keyword evidence="10" id="KW-0411">Iron-sulfur</keyword>
<dbReference type="Gene3D" id="3.90.1150.10">
    <property type="entry name" value="Aspartate Aminotransferase, domain 1"/>
    <property type="match status" value="1"/>
</dbReference>
<dbReference type="InterPro" id="IPR015422">
    <property type="entry name" value="PyrdxlP-dep_Trfase_small"/>
</dbReference>
<dbReference type="Pfam" id="PF00266">
    <property type="entry name" value="Aminotran_5"/>
    <property type="match status" value="1"/>
</dbReference>
<proteinExistence type="inferred from homology"/>
<evidence type="ECO:0000256" key="8">
    <source>
        <dbReference type="ARBA" id="ARBA00022898"/>
    </source>
</evidence>
<evidence type="ECO:0000313" key="14">
    <source>
        <dbReference type="EMBL" id="QNE06746.1"/>
    </source>
</evidence>
<keyword evidence="14" id="KW-0032">Aminotransferase</keyword>
<dbReference type="PIRSF" id="PIRSF005572">
    <property type="entry name" value="NifS"/>
    <property type="match status" value="1"/>
</dbReference>
<dbReference type="GO" id="GO:0031071">
    <property type="term" value="F:cysteine desulfurase activity"/>
    <property type="evidence" value="ECO:0007669"/>
    <property type="project" value="UniProtKB-EC"/>
</dbReference>
<comment type="function">
    <text evidence="2">Catalyzes the removal of elemental sulfur atoms from cysteine to produce alanine. Seems to participate in the biosynthesis of the nitrogenase metalloclusters by providing the inorganic sulfur required for the Fe-S core formation.</text>
</comment>
<dbReference type="PROSITE" id="PS00595">
    <property type="entry name" value="AA_TRANSFER_CLASS_5"/>
    <property type="match status" value="1"/>
</dbReference>
<keyword evidence="6 14" id="KW-0808">Transferase</keyword>
<dbReference type="GO" id="GO:0046872">
    <property type="term" value="F:metal ion binding"/>
    <property type="evidence" value="ECO:0007669"/>
    <property type="project" value="UniProtKB-KW"/>
</dbReference>
<evidence type="ECO:0000256" key="5">
    <source>
        <dbReference type="ARBA" id="ARBA00013558"/>
    </source>
</evidence>
<evidence type="ECO:0000256" key="9">
    <source>
        <dbReference type="ARBA" id="ARBA00023004"/>
    </source>
</evidence>
<dbReference type="SUPFAM" id="SSF53383">
    <property type="entry name" value="PLP-dependent transferases"/>
    <property type="match status" value="1"/>
</dbReference>
<dbReference type="InterPro" id="IPR016454">
    <property type="entry name" value="Cysteine_dSase"/>
</dbReference>
<evidence type="ECO:0000256" key="11">
    <source>
        <dbReference type="ARBA" id="ARBA00050776"/>
    </source>
</evidence>
<evidence type="ECO:0000256" key="2">
    <source>
        <dbReference type="ARBA" id="ARBA00003120"/>
    </source>
</evidence>
<reference evidence="14 15" key="1">
    <citation type="submission" date="2020-08" db="EMBL/GenBank/DDBJ databases">
        <authorList>
            <person name="Liu G."/>
            <person name="Sun C."/>
        </authorList>
    </citation>
    <scope>NUCLEOTIDE SEQUENCE [LARGE SCALE GENOMIC DNA]</scope>
    <source>
        <strain evidence="14 15">OT19</strain>
    </source>
</reference>
<name>A0A7G6VYD1_9SPHN</name>
<dbReference type="AlphaFoldDB" id="A0A7G6VYD1"/>
<dbReference type="PANTHER" id="PTHR11601">
    <property type="entry name" value="CYSTEINE DESULFURYLASE FAMILY MEMBER"/>
    <property type="match status" value="1"/>
</dbReference>
<evidence type="ECO:0000256" key="7">
    <source>
        <dbReference type="ARBA" id="ARBA00022723"/>
    </source>
</evidence>
<keyword evidence="7" id="KW-0479">Metal-binding</keyword>
<feature type="domain" description="Aminotransferase class V" evidence="13">
    <location>
        <begin position="5"/>
        <end position="335"/>
    </location>
</feature>
<dbReference type="PANTHER" id="PTHR11601:SF34">
    <property type="entry name" value="CYSTEINE DESULFURASE"/>
    <property type="match status" value="1"/>
</dbReference>